<organism evidence="2 3">
    <name type="scientific">Mesorhabditis spiculigera</name>
    <dbReference type="NCBI Taxonomy" id="96644"/>
    <lineage>
        <taxon>Eukaryota</taxon>
        <taxon>Metazoa</taxon>
        <taxon>Ecdysozoa</taxon>
        <taxon>Nematoda</taxon>
        <taxon>Chromadorea</taxon>
        <taxon>Rhabditida</taxon>
        <taxon>Rhabditina</taxon>
        <taxon>Rhabditomorpha</taxon>
        <taxon>Rhabditoidea</taxon>
        <taxon>Rhabditidae</taxon>
        <taxon>Mesorhabditinae</taxon>
        <taxon>Mesorhabditis</taxon>
    </lineage>
</organism>
<dbReference type="AlphaFoldDB" id="A0AA36CQI3"/>
<feature type="chain" id="PRO_5041211225" evidence="1">
    <location>
        <begin position="23"/>
        <end position="135"/>
    </location>
</feature>
<comment type="caution">
    <text evidence="2">The sequence shown here is derived from an EMBL/GenBank/DDBJ whole genome shotgun (WGS) entry which is preliminary data.</text>
</comment>
<feature type="non-terminal residue" evidence="2">
    <location>
        <position position="135"/>
    </location>
</feature>
<name>A0AA36CQI3_9BILA</name>
<keyword evidence="1" id="KW-0732">Signal</keyword>
<protein>
    <submittedName>
        <fullName evidence="2">Uncharacterized protein</fullName>
    </submittedName>
</protein>
<dbReference type="Proteomes" id="UP001177023">
    <property type="component" value="Unassembled WGS sequence"/>
</dbReference>
<feature type="signal peptide" evidence="1">
    <location>
        <begin position="1"/>
        <end position="22"/>
    </location>
</feature>
<gene>
    <name evidence="2" type="ORF">MSPICULIGERA_LOCUS11795</name>
</gene>
<accession>A0AA36CQI3</accession>
<reference evidence="2" key="1">
    <citation type="submission" date="2023-06" db="EMBL/GenBank/DDBJ databases">
        <authorList>
            <person name="Delattre M."/>
        </authorList>
    </citation>
    <scope>NUCLEOTIDE SEQUENCE</scope>
    <source>
        <strain evidence="2">AF72</strain>
    </source>
</reference>
<proteinExistence type="predicted"/>
<evidence type="ECO:0000313" key="2">
    <source>
        <dbReference type="EMBL" id="CAJ0573437.1"/>
    </source>
</evidence>
<keyword evidence="3" id="KW-1185">Reference proteome</keyword>
<sequence length="135" mass="15381">MNYRFFVLSLLVILSFCAVSRADDSTYMFSYEVRHEVEWDFKASAAEKMIPDPGQHKLACALLDRMCLDFLTCQPSCPSGFIEPSPLHPNYGQLVKYENGPGIRRNPCIEKQATCGSVPNDLYWTMAKLDDPDQY</sequence>
<dbReference type="EMBL" id="CATQJA010002619">
    <property type="protein sequence ID" value="CAJ0573437.1"/>
    <property type="molecule type" value="Genomic_DNA"/>
</dbReference>
<evidence type="ECO:0000313" key="3">
    <source>
        <dbReference type="Proteomes" id="UP001177023"/>
    </source>
</evidence>
<evidence type="ECO:0000256" key="1">
    <source>
        <dbReference type="SAM" id="SignalP"/>
    </source>
</evidence>